<dbReference type="EMBL" id="CAJNOQ010004785">
    <property type="protein sequence ID" value="CAF1073912.1"/>
    <property type="molecule type" value="Genomic_DNA"/>
</dbReference>
<keyword evidence="1" id="KW-0732">Signal</keyword>
<dbReference type="OrthoDB" id="10042004at2759"/>
<name>A0A814M6I5_9BILA</name>
<feature type="signal peptide" evidence="1">
    <location>
        <begin position="1"/>
        <end position="18"/>
    </location>
</feature>
<keyword evidence="4" id="KW-1185">Reference proteome</keyword>
<sequence length="291" mass="33298">MLSKHFIIPLKLISRVGLFTTTTTTSSEGSPEIDCYYMDEEANHNDSDSTEESSEDEEYDDGQLFLIDYTTTTLVNLPQSAKHILQTIEDCKSLVTYVKKASLNHEIQNLNQTTISTETVTSNSSSTVQDRAITSTTLHQSSIIRWLSLSDLLESIKRSYNALRIILTERKEEHRIDKINMTTVQQLINFLRPWKYVLYEVQKGNSPSLFTVFPCIAFLKADLINREKKEKPGKVSILMSLGFASEYFLCMKFFAKCAYQLLNSMFQIDDFHMMGAFLHPNYKTLRSATST</sequence>
<comment type="caution">
    <text evidence="2">The sequence shown here is derived from an EMBL/GenBank/DDBJ whole genome shotgun (WGS) entry which is preliminary data.</text>
</comment>
<protein>
    <submittedName>
        <fullName evidence="2">Uncharacterized protein</fullName>
    </submittedName>
</protein>
<dbReference type="InterPro" id="IPR012337">
    <property type="entry name" value="RNaseH-like_sf"/>
</dbReference>
<evidence type="ECO:0000313" key="4">
    <source>
        <dbReference type="Proteomes" id="UP000663829"/>
    </source>
</evidence>
<dbReference type="AlphaFoldDB" id="A0A814M6I5"/>
<accession>A0A814M6I5</accession>
<dbReference type="Proteomes" id="UP000681722">
    <property type="component" value="Unassembled WGS sequence"/>
</dbReference>
<reference evidence="2" key="1">
    <citation type="submission" date="2021-02" db="EMBL/GenBank/DDBJ databases">
        <authorList>
            <person name="Nowell W R."/>
        </authorList>
    </citation>
    <scope>NUCLEOTIDE SEQUENCE</scope>
</reference>
<dbReference type="EMBL" id="CAJOBC010004786">
    <property type="protein sequence ID" value="CAF3840737.1"/>
    <property type="molecule type" value="Genomic_DNA"/>
</dbReference>
<organism evidence="2 4">
    <name type="scientific">Didymodactylos carnosus</name>
    <dbReference type="NCBI Taxonomy" id="1234261"/>
    <lineage>
        <taxon>Eukaryota</taxon>
        <taxon>Metazoa</taxon>
        <taxon>Spiralia</taxon>
        <taxon>Gnathifera</taxon>
        <taxon>Rotifera</taxon>
        <taxon>Eurotatoria</taxon>
        <taxon>Bdelloidea</taxon>
        <taxon>Philodinida</taxon>
        <taxon>Philodinidae</taxon>
        <taxon>Didymodactylos</taxon>
    </lineage>
</organism>
<proteinExistence type="predicted"/>
<evidence type="ECO:0000313" key="2">
    <source>
        <dbReference type="EMBL" id="CAF1073912.1"/>
    </source>
</evidence>
<dbReference type="Proteomes" id="UP000663829">
    <property type="component" value="Unassembled WGS sequence"/>
</dbReference>
<gene>
    <name evidence="2" type="ORF">GPM918_LOCUS17419</name>
    <name evidence="3" type="ORF">SRO942_LOCUS17420</name>
</gene>
<evidence type="ECO:0000256" key="1">
    <source>
        <dbReference type="SAM" id="SignalP"/>
    </source>
</evidence>
<evidence type="ECO:0000313" key="3">
    <source>
        <dbReference type="EMBL" id="CAF3840737.1"/>
    </source>
</evidence>
<dbReference type="SUPFAM" id="SSF53098">
    <property type="entry name" value="Ribonuclease H-like"/>
    <property type="match status" value="1"/>
</dbReference>
<feature type="chain" id="PRO_5036225239" evidence="1">
    <location>
        <begin position="19"/>
        <end position="291"/>
    </location>
</feature>